<sequence>MSAIKIKKFFRKQAEGQVWMEKLHVAFDRESLECLHLLHNTGHFTWSASLKVQRMEAGREAGRGSGFKPVRTEKVGLMTIDAREQNGYCADKDSRLPGSSSEAYGCTLEDFDSGCLWEHGLVMGRHLMIIKKLTKWDMILLEEVKEQYQWNRTIRYSIVPSPPKIVDGWSPFGSSTVGRLGGSEVMRLTGGLADVRRGGGVGAGGPKEVDGEGLMGVWILEWCAEELEGEDMGERRVVMVGCGGSGRGVGSSVGEAHGGAVRRKVLVGVNSGSSFDKLMGFSKVFGWYNLHNGINMRAKVMVLKWPIRGTKSGYERGVSVTKQSKRGSSKLKACHPPPMETKCLNKRLSAKLLMCGSYLDRKYLNSVVGKFLVKDYLSSWACTETGTLICRHSTTDSLIIEVFIHKNTIHIEALRRTYICQRSLHCLVSLSVDKVSIPHKYVISQSGLPLGHSQLLLATQYCDKTNPSGFLVLKPLSDAPFVAGYQDIVQISSERSKLKRYALTHIHHYLVISIQAVFGCLQLLRTLEMAIFKQLIATIDSINIRSMKSSVKRSRKIQLADASGFHCQAQQSAAPTPSQLVPTPTPSHVQIPTPPITSTPPSTQSPPLTQPVQSTTPPLQPSSVQLTSSPPPIQPVETTSSPPMFTIPDTQPTPPPSPQVPSPSYHDTEGPSFEPSYHMSPPPSHEPEIQTSRTSEESEQLRNLLDLVPRLESRVESLEKELSDTKQTLGTAVLQLIKKVKKLKNKLRHKRQREETEDKEDAEGQDQDIPSPTDQGNKFATPEKSKDSGEAQAEQISPSTLEAAQILTNVASEGFKGSQAPPGSKIYRRKPKSTTTPTKVLDFEEPAERPVNTGSTPSAQVNTGSTPSAQVNTGSTPSAKLMLLRLILVKLMLLKLILVRQKGAREEAAREALATEFDYIQARLNADQILAEKIQQEKYERYKKQDQTFVAIGTEEDERAIKKMNEKATHKEEEKKDESVHEEVKEEEGAKKRKLGTRRKLKAKRRKHASGLTREEDDLKICLHIAPDEDKVIDVESLDHQYPIVEWQSFFLTTKPQYDQSKPDEDIYLNKVTRSNGHQRFFRTLMGVLSILDREDLKIIYELVMEEYKDKLPEGFDRMLWGDLMIMFNQGDTADFWDTQQDWNLISWKLHSSSGVHTIMTSTGLVFHMLVESRYPLTKEVLSQMLELKLETEEESSMALELIKFVKQQLEEFEDSNDDDLVTSDHGEEERV</sequence>
<organism evidence="2 3">
    <name type="scientific">Tanacetum coccineum</name>
    <dbReference type="NCBI Taxonomy" id="301880"/>
    <lineage>
        <taxon>Eukaryota</taxon>
        <taxon>Viridiplantae</taxon>
        <taxon>Streptophyta</taxon>
        <taxon>Embryophyta</taxon>
        <taxon>Tracheophyta</taxon>
        <taxon>Spermatophyta</taxon>
        <taxon>Magnoliopsida</taxon>
        <taxon>eudicotyledons</taxon>
        <taxon>Gunneridae</taxon>
        <taxon>Pentapetalae</taxon>
        <taxon>asterids</taxon>
        <taxon>campanulids</taxon>
        <taxon>Asterales</taxon>
        <taxon>Asteraceae</taxon>
        <taxon>Asteroideae</taxon>
        <taxon>Anthemideae</taxon>
        <taxon>Anthemidinae</taxon>
        <taxon>Tanacetum</taxon>
    </lineage>
</organism>
<feature type="compositionally biased region" description="Polar residues" evidence="1">
    <location>
        <begin position="768"/>
        <end position="778"/>
    </location>
</feature>
<feature type="compositionally biased region" description="Low complexity" evidence="1">
    <location>
        <begin position="599"/>
        <end position="625"/>
    </location>
</feature>
<reference evidence="2" key="2">
    <citation type="submission" date="2022-01" db="EMBL/GenBank/DDBJ databases">
        <authorList>
            <person name="Yamashiro T."/>
            <person name="Shiraishi A."/>
            <person name="Satake H."/>
            <person name="Nakayama K."/>
        </authorList>
    </citation>
    <scope>NUCLEOTIDE SEQUENCE</scope>
</reference>
<comment type="caution">
    <text evidence="2">The sequence shown here is derived from an EMBL/GenBank/DDBJ whole genome shotgun (WGS) entry which is preliminary data.</text>
</comment>
<evidence type="ECO:0000313" key="3">
    <source>
        <dbReference type="Proteomes" id="UP001151760"/>
    </source>
</evidence>
<dbReference type="PANTHER" id="PTHR24216">
    <property type="entry name" value="PAXILLIN-RELATED"/>
    <property type="match status" value="1"/>
</dbReference>
<feature type="region of interest" description="Disordered" evidence="1">
    <location>
        <begin position="965"/>
        <end position="1009"/>
    </location>
</feature>
<feature type="region of interest" description="Disordered" evidence="1">
    <location>
        <begin position="812"/>
        <end position="875"/>
    </location>
</feature>
<feature type="compositionally biased region" description="Low complexity" evidence="1">
    <location>
        <begin position="568"/>
        <end position="579"/>
    </location>
</feature>
<dbReference type="Proteomes" id="UP001151760">
    <property type="component" value="Unassembled WGS sequence"/>
</dbReference>
<dbReference type="EMBL" id="BQNB010016813">
    <property type="protein sequence ID" value="GJT56081.1"/>
    <property type="molecule type" value="Genomic_DNA"/>
</dbReference>
<feature type="compositionally biased region" description="Acidic residues" evidence="1">
    <location>
        <begin position="755"/>
        <end position="766"/>
    </location>
</feature>
<name>A0ABQ5EYE6_9ASTR</name>
<feature type="region of interest" description="Disordered" evidence="1">
    <location>
        <begin position="568"/>
        <end position="700"/>
    </location>
</feature>
<keyword evidence="3" id="KW-1185">Reference proteome</keyword>
<feature type="compositionally biased region" description="Pro residues" evidence="1">
    <location>
        <begin position="651"/>
        <end position="661"/>
    </location>
</feature>
<feature type="region of interest" description="Disordered" evidence="1">
    <location>
        <begin position="743"/>
        <end position="796"/>
    </location>
</feature>
<evidence type="ECO:0000256" key="1">
    <source>
        <dbReference type="SAM" id="MobiDB-lite"/>
    </source>
</evidence>
<proteinExistence type="predicted"/>
<feature type="compositionally biased region" description="Basic residues" evidence="1">
    <location>
        <begin position="991"/>
        <end position="1009"/>
    </location>
</feature>
<feature type="compositionally biased region" description="Polar residues" evidence="1">
    <location>
        <begin position="852"/>
        <end position="875"/>
    </location>
</feature>
<protein>
    <submittedName>
        <fullName evidence="2">Uncharacterized protein</fullName>
    </submittedName>
</protein>
<evidence type="ECO:0000313" key="2">
    <source>
        <dbReference type="EMBL" id="GJT56081.1"/>
    </source>
</evidence>
<gene>
    <name evidence="2" type="ORF">Tco_0991135</name>
</gene>
<dbReference type="PANTHER" id="PTHR24216:SF65">
    <property type="entry name" value="PAXILLIN-LIKE PROTEIN 1"/>
    <property type="match status" value="1"/>
</dbReference>
<reference evidence="2" key="1">
    <citation type="journal article" date="2022" name="Int. J. Mol. Sci.">
        <title>Draft Genome of Tanacetum Coccineum: Genomic Comparison of Closely Related Tanacetum-Family Plants.</title>
        <authorList>
            <person name="Yamashiro T."/>
            <person name="Shiraishi A."/>
            <person name="Nakayama K."/>
            <person name="Satake H."/>
        </authorList>
    </citation>
    <scope>NUCLEOTIDE SEQUENCE</scope>
</reference>
<accession>A0ABQ5EYE6</accession>
<feature type="compositionally biased region" description="Basic and acidic residues" evidence="1">
    <location>
        <begin position="965"/>
        <end position="990"/>
    </location>
</feature>